<dbReference type="SUPFAM" id="SSF56672">
    <property type="entry name" value="DNA/RNA polymerases"/>
    <property type="match status" value="1"/>
</dbReference>
<dbReference type="SUPFAM" id="SSF52540">
    <property type="entry name" value="P-loop containing nucleoside triphosphate hydrolases"/>
    <property type="match status" value="1"/>
</dbReference>
<feature type="region of interest" description="Disordered" evidence="9">
    <location>
        <begin position="256"/>
        <end position="286"/>
    </location>
</feature>
<keyword evidence="10" id="KW-0812">Transmembrane</keyword>
<dbReference type="Pfam" id="PF00910">
    <property type="entry name" value="RNA_helicase"/>
    <property type="match status" value="1"/>
</dbReference>
<feature type="transmembrane region" description="Helical" evidence="10">
    <location>
        <begin position="982"/>
        <end position="1000"/>
    </location>
</feature>
<dbReference type="Gene3D" id="3.30.70.270">
    <property type="match status" value="1"/>
</dbReference>
<organism evidence="13 14">
    <name type="scientific">Marine RNA virus PAL128</name>
    <dbReference type="NCBI Taxonomy" id="1804153"/>
    <lineage>
        <taxon>Viruses</taxon>
        <taxon>Riboviria</taxon>
        <taxon>Orthornavirae</taxon>
        <taxon>Pisuviricota</taxon>
        <taxon>Pisoniviricetes</taxon>
        <taxon>Picornavirales</taxon>
        <taxon>Marnaviridae</taxon>
        <taxon>Salisharnavirus</taxon>
        <taxon>Salisharnavirus mirandaeae</taxon>
        <taxon>Palmarnavirus 128</taxon>
    </lineage>
</organism>
<dbReference type="GO" id="GO:0006351">
    <property type="term" value="P:DNA-templated transcription"/>
    <property type="evidence" value="ECO:0007669"/>
    <property type="project" value="InterPro"/>
</dbReference>
<evidence type="ECO:0000256" key="8">
    <source>
        <dbReference type="ARBA" id="ARBA00022953"/>
    </source>
</evidence>
<evidence type="ECO:0000313" key="13">
    <source>
        <dbReference type="EMBL" id="AMK49153.1"/>
    </source>
</evidence>
<dbReference type="KEGG" id="vg:26887286"/>
<evidence type="ECO:0000256" key="2">
    <source>
        <dbReference type="ARBA" id="ARBA00022679"/>
    </source>
</evidence>
<protein>
    <submittedName>
        <fullName evidence="13">Polyprotein</fullName>
    </submittedName>
</protein>
<feature type="compositionally biased region" description="Acidic residues" evidence="9">
    <location>
        <begin position="173"/>
        <end position="188"/>
    </location>
</feature>
<feature type="transmembrane region" description="Helical" evidence="10">
    <location>
        <begin position="960"/>
        <end position="976"/>
    </location>
</feature>
<dbReference type="GO" id="GO:0005524">
    <property type="term" value="F:ATP binding"/>
    <property type="evidence" value="ECO:0007669"/>
    <property type="project" value="UniProtKB-KW"/>
</dbReference>
<evidence type="ECO:0000256" key="7">
    <source>
        <dbReference type="ARBA" id="ARBA00022840"/>
    </source>
</evidence>
<evidence type="ECO:0000256" key="6">
    <source>
        <dbReference type="ARBA" id="ARBA00022807"/>
    </source>
</evidence>
<dbReference type="EMBL" id="KT727023">
    <property type="protein sequence ID" value="AMK49153.1"/>
    <property type="molecule type" value="Genomic_RNA"/>
</dbReference>
<keyword evidence="10" id="KW-0472">Membrane</keyword>
<dbReference type="GO" id="GO:0003723">
    <property type="term" value="F:RNA binding"/>
    <property type="evidence" value="ECO:0007669"/>
    <property type="project" value="InterPro"/>
</dbReference>
<dbReference type="InterPro" id="IPR043128">
    <property type="entry name" value="Rev_trsase/Diguanyl_cyclase"/>
</dbReference>
<dbReference type="InterPro" id="IPR001205">
    <property type="entry name" value="RNA-dir_pol_C"/>
</dbReference>
<proteinExistence type="predicted"/>
<dbReference type="GeneID" id="26887286"/>
<keyword evidence="7" id="KW-0067">ATP-binding</keyword>
<keyword evidence="6" id="KW-0788">Thiol protease</keyword>
<dbReference type="GO" id="GO:0003724">
    <property type="term" value="F:RNA helicase activity"/>
    <property type="evidence" value="ECO:0007669"/>
    <property type="project" value="InterPro"/>
</dbReference>
<dbReference type="InterPro" id="IPR027417">
    <property type="entry name" value="P-loop_NTPase"/>
</dbReference>
<feature type="domain" description="SF3 helicase" evidence="12">
    <location>
        <begin position="570"/>
        <end position="738"/>
    </location>
</feature>
<dbReference type="GO" id="GO:0039694">
    <property type="term" value="P:viral RNA genome replication"/>
    <property type="evidence" value="ECO:0007669"/>
    <property type="project" value="InterPro"/>
</dbReference>
<accession>A0A140DLW6</accession>
<keyword evidence="2" id="KW-0808">Transferase</keyword>
<evidence type="ECO:0000256" key="4">
    <source>
        <dbReference type="ARBA" id="ARBA00022741"/>
    </source>
</evidence>
<evidence type="ECO:0000313" key="14">
    <source>
        <dbReference type="Proteomes" id="UP000201677"/>
    </source>
</evidence>
<dbReference type="Pfam" id="PF00680">
    <property type="entry name" value="RdRP_1"/>
    <property type="match status" value="1"/>
</dbReference>
<keyword evidence="5" id="KW-0378">Hydrolase</keyword>
<name>A0A140DLW6_9VIRU</name>
<dbReference type="PROSITE" id="PS51218">
    <property type="entry name" value="SF3_HELICASE_2"/>
    <property type="match status" value="1"/>
</dbReference>
<evidence type="ECO:0000256" key="10">
    <source>
        <dbReference type="SAM" id="Phobius"/>
    </source>
</evidence>
<dbReference type="GO" id="GO:0003968">
    <property type="term" value="F:RNA-directed RNA polymerase activity"/>
    <property type="evidence" value="ECO:0007669"/>
    <property type="project" value="UniProtKB-KW"/>
</dbReference>
<dbReference type="InterPro" id="IPR007094">
    <property type="entry name" value="RNA-dir_pol_PSvirus"/>
</dbReference>
<reference evidence="14" key="1">
    <citation type="submission" date="2015-09" db="EMBL/GenBank/DDBJ databases">
        <title>RNA viruses as major contributors to Antarctic virioplankton.</title>
        <authorList>
            <person name="Miranda J.A."/>
            <person name="Culley A.I."/>
            <person name="Schvarcz C.R."/>
            <person name="Steward G.F."/>
        </authorList>
    </citation>
    <scope>NUCLEOTIDE SEQUENCE [LARGE SCALE GENOMIC DNA]</scope>
</reference>
<keyword evidence="14" id="KW-1185">Reference proteome</keyword>
<dbReference type="InterPro" id="IPR014759">
    <property type="entry name" value="Helicase_SF3_ssRNA_vir"/>
</dbReference>
<dbReference type="RefSeq" id="YP_009230118.1">
    <property type="nucleotide sequence ID" value="NC_029306.1"/>
</dbReference>
<dbReference type="PROSITE" id="PS50507">
    <property type="entry name" value="RDRP_SSRNA_POS"/>
    <property type="match status" value="1"/>
</dbReference>
<keyword evidence="3" id="KW-0548">Nucleotidyltransferase</keyword>
<evidence type="ECO:0000256" key="9">
    <source>
        <dbReference type="SAM" id="MobiDB-lite"/>
    </source>
</evidence>
<feature type="compositionally biased region" description="Basic residues" evidence="9">
    <location>
        <begin position="104"/>
        <end position="130"/>
    </location>
</feature>
<feature type="compositionally biased region" description="Basic residues" evidence="9">
    <location>
        <begin position="272"/>
        <end position="282"/>
    </location>
</feature>
<dbReference type="InterPro" id="IPR043502">
    <property type="entry name" value="DNA/RNA_pol_sf"/>
</dbReference>
<keyword evidence="8" id="KW-0693">Viral RNA replication</keyword>
<feature type="domain" description="RdRp catalytic" evidence="11">
    <location>
        <begin position="1590"/>
        <end position="1717"/>
    </location>
</feature>
<sequence length="1857" mass="210512">MVSETVNPLNLTTSKSLNLSTENLSTRDQPFNPDLEVGQSSACHAQRLNLNNKNTDPNPWILVHRKPNKNEKLPHVYRHIIPPTTNFGFCHECEYEKEFRQNHFAHSRSPSRKVNHKERRAASRRLHKPKNKDIEPHCQRDGPPPLIGGNKIDSSDEEGSDTESEDIPTNLEPEPESSSSEEDDFEYSEEVHGRPIIYAASSTPSIVASYFEDDYSSRVIFEPLHGSMIQQDILDMYELYGYGHLITWGITPHTVKGTDDTPTPPPPPASRKSGKKFRKEKKEKKVPETFTRDSLFRAAVDAPASVAPQDKDLHDLLSTISNVSSGSEDPDVENWTSHLENLVILGYQMSKATSFTDVFVSVVGYIKMNTNRSVIKDIMKMIDDVLAPLEEAASPENCNDKLNDVHMNGNDVVRNWELFKGNTIFTKVSYLISAAMSLSVCNIKQIEWSPLGLQLVAFEACKEQMKAVDVIDAVIHTFTWFADTGCRCIEQRSLMPLLYQDNKMQAFNVECDYLLAHADSYLSGNKGDISDYDHRVQKTLAQVSALKATQTTGPTALWLQSRYYALIQIQQRIIAKHKNTAIKFAAFGLCCTGPTSVGKSTLAKILMKVALNAMDFSTDEKRIITIDTYDKFDTLFTSDILGFYLDDIGNTKSTFATRCPTEMCVKFFNNMAAQAVKAELNQKGVVFLGPKVGIATSNVEDMDVRSYTNCAESILRRFFFIRVHIKDKYQKPGSTMLNKSHPDLVNAALTHDIWRLTIEETVAFETKEGKSDYRMRTMDVRVKDGSTIHCEDLDFAECLDVVIALAEQHKIEQDSLVERDKGYNEMTLCKTCKRPTSMCTTTCQGVLDRAKEEAEDVEPNMFNTDAIQDVVATSIRKATTDYLNAWFAPVMSLNNFLGYSPAKYCATRKLAGEMTKIFDQTATPYVVSLTPQWVFDTSLFQQMVDVWYARRATYDIAVRVYRFNCMFFPALLWLLYRKSWRRVSWCLVLYFFLSIIAWSYQRARRKKYKEEYLSRRNALPDYAESIRDGKALKGLFVVSTLAIGLKMFQMWNKTRTENIPNSSNEQDDAKSTWYGLMLSRMGVSVDVSQASKRGTASQVKATLTKSCLFWGKFTRPDGDVASCNVFFPRKSVVNFPLHAFYPDNNMNLVPFENLTLLVDRHDGVGGQFTVKISRSQSVVYEGLDMVAAYVPNCPDLGDKSKWLPLSYPEDQSESNCTFLMRKPIGFHSERLKVFHTLVGHKYLSFTGGRYKSDHAKQGACMGVLILEQNDPVILGFHIGGRLPDKLGVMQTLLYGNYVKTIKQLEAIPGVILSANAGNIPTTQYGISLLNTDTIHPMSMCAKLEKDAFVDLHGSTALRCKQRSTVEKSILSDDVAEICDIPNRWHPPELEPNWVGYNATLEHIINPADMFEPDKLERCRQDWIKPMRDLMKVYSILNDVAPLTDKQAILGIPGTRFIDPMVMPTGCGFPIYGAKSKRFTDVLDEKGVLIDRIPDQEIRDEADRQIFCWENGQRAYPVTASTLKDEPTDNSKVRVFQASPVALTMNIRKYFLPIARFMQEHPTQSECAVGVNPFGKQWTELMNHANQWSDEWVVSWDYSKYDVRMSSQMTRACFACYIELAQMSPLYSDADINIMKNMIVDIVHPLVDYNGVLFTAYNMNTSGNSLTVTTNSLAGSLYVRMGFFDVYPDELCFRDCVAALTYGDDFIGSVRDGYHDFNFESYKTFLAGHKMKITLPDKSDTVVKFSKKSETDFLKRISCYIPEIGYSVGSLDESSIFKSLHANVRSTGATREEVAISCLEGAMHEWFAHGREKYELRRQQMLSVAARHDFKISALDATFDQRVDFWKQKYDTDHQAAR</sequence>
<keyword evidence="6" id="KW-0645">Protease</keyword>
<feature type="compositionally biased region" description="Basic and acidic residues" evidence="9">
    <location>
        <begin position="131"/>
        <end position="140"/>
    </location>
</feature>
<keyword evidence="1" id="KW-0696">RNA-directed RNA polymerase</keyword>
<evidence type="ECO:0000259" key="11">
    <source>
        <dbReference type="PROSITE" id="PS50507"/>
    </source>
</evidence>
<dbReference type="GO" id="GO:0008234">
    <property type="term" value="F:cysteine-type peptidase activity"/>
    <property type="evidence" value="ECO:0007669"/>
    <property type="project" value="UniProtKB-KW"/>
</dbReference>
<dbReference type="CDD" id="cd23195">
    <property type="entry name" value="Marnaviridae_RdRp"/>
    <property type="match status" value="1"/>
</dbReference>
<evidence type="ECO:0000256" key="1">
    <source>
        <dbReference type="ARBA" id="ARBA00022484"/>
    </source>
</evidence>
<evidence type="ECO:0000256" key="5">
    <source>
        <dbReference type="ARBA" id="ARBA00022801"/>
    </source>
</evidence>
<evidence type="ECO:0000259" key="12">
    <source>
        <dbReference type="PROSITE" id="PS51218"/>
    </source>
</evidence>
<evidence type="ECO:0000256" key="3">
    <source>
        <dbReference type="ARBA" id="ARBA00022695"/>
    </source>
</evidence>
<feature type="region of interest" description="Disordered" evidence="9">
    <location>
        <begin position="104"/>
        <end position="189"/>
    </location>
</feature>
<dbReference type="InterPro" id="IPR000605">
    <property type="entry name" value="Helicase_SF3_ssDNA/RNA_vir"/>
</dbReference>
<feature type="compositionally biased region" description="Acidic residues" evidence="9">
    <location>
        <begin position="155"/>
        <end position="166"/>
    </location>
</feature>
<keyword evidence="4" id="KW-0547">Nucleotide-binding</keyword>
<keyword evidence="10" id="KW-1133">Transmembrane helix</keyword>
<dbReference type="Proteomes" id="UP000201677">
    <property type="component" value="Segment"/>
</dbReference>